<dbReference type="AlphaFoldDB" id="A0A4U1BL61"/>
<dbReference type="EMBL" id="SWCJ01000015">
    <property type="protein sequence ID" value="TKB52012.1"/>
    <property type="molecule type" value="Genomic_DNA"/>
</dbReference>
<name>A0A4U1BL61_9GAMM</name>
<dbReference type="Proteomes" id="UP000305675">
    <property type="component" value="Unassembled WGS sequence"/>
</dbReference>
<evidence type="ECO:0000313" key="3">
    <source>
        <dbReference type="EMBL" id="TKB52012.1"/>
    </source>
</evidence>
<dbReference type="InterPro" id="IPR002477">
    <property type="entry name" value="Peptidoglycan-bd-like"/>
</dbReference>
<reference evidence="3 4" key="1">
    <citation type="submission" date="2019-04" db="EMBL/GenBank/DDBJ databases">
        <authorList>
            <person name="Hwang J.C."/>
        </authorList>
    </citation>
    <scope>NUCLEOTIDE SEQUENCE [LARGE SCALE GENOMIC DNA]</scope>
    <source>
        <strain evidence="3 4">IMCC35002</strain>
    </source>
</reference>
<proteinExistence type="predicted"/>
<feature type="domain" description="Peptidoglycan binding-like" evidence="2">
    <location>
        <begin position="162"/>
        <end position="200"/>
    </location>
</feature>
<dbReference type="Pfam" id="PF01471">
    <property type="entry name" value="PG_binding_1"/>
    <property type="match status" value="1"/>
</dbReference>
<keyword evidence="4" id="KW-1185">Reference proteome</keyword>
<protein>
    <recommendedName>
        <fullName evidence="2">Peptidoglycan binding-like domain-containing protein</fullName>
    </recommendedName>
</protein>
<sequence>MMTRLPFIALSLLSFFAQADQKIEVKDDSNNGVSSGIYFKDVNNHKGDTNPDGVFVSASDCSVGELVIAKPKSDLYENGVARCVKGMETVALRVTWKPLYANLIQNRDYFIAQGDFAAAALASNEIAARTADVSIAKQQQVSALESFAKYLQVAEDLDPVAYDPLQNRDVATPQFVDAIKQYQIRHGLNASGMIDNKTLATAAGLNVGDIMYSNKAH</sequence>
<dbReference type="InterPro" id="IPR036365">
    <property type="entry name" value="PGBD-like_sf"/>
</dbReference>
<dbReference type="SUPFAM" id="SSF47090">
    <property type="entry name" value="PGBD-like"/>
    <property type="match status" value="1"/>
</dbReference>
<evidence type="ECO:0000313" key="4">
    <source>
        <dbReference type="Proteomes" id="UP000305675"/>
    </source>
</evidence>
<feature type="chain" id="PRO_5020960679" description="Peptidoglycan binding-like domain-containing protein" evidence="1">
    <location>
        <begin position="20"/>
        <end position="217"/>
    </location>
</feature>
<organism evidence="3 4">
    <name type="scientific">Ferrimonas aestuarii</name>
    <dbReference type="NCBI Taxonomy" id="2569539"/>
    <lineage>
        <taxon>Bacteria</taxon>
        <taxon>Pseudomonadati</taxon>
        <taxon>Pseudomonadota</taxon>
        <taxon>Gammaproteobacteria</taxon>
        <taxon>Alteromonadales</taxon>
        <taxon>Ferrimonadaceae</taxon>
        <taxon>Ferrimonas</taxon>
    </lineage>
</organism>
<evidence type="ECO:0000256" key="1">
    <source>
        <dbReference type="SAM" id="SignalP"/>
    </source>
</evidence>
<accession>A0A4U1BL61</accession>
<comment type="caution">
    <text evidence="3">The sequence shown here is derived from an EMBL/GenBank/DDBJ whole genome shotgun (WGS) entry which is preliminary data.</text>
</comment>
<feature type="signal peptide" evidence="1">
    <location>
        <begin position="1"/>
        <end position="19"/>
    </location>
</feature>
<keyword evidence="1" id="KW-0732">Signal</keyword>
<gene>
    <name evidence="3" type="ORF">FCL42_16470</name>
</gene>
<evidence type="ECO:0000259" key="2">
    <source>
        <dbReference type="Pfam" id="PF01471"/>
    </source>
</evidence>